<dbReference type="RefSeq" id="WP_240986210.1">
    <property type="nucleotide sequence ID" value="NZ_CDGJ01000003.1"/>
</dbReference>
<dbReference type="PANTHER" id="PTHR30435">
    <property type="entry name" value="FLAGELLAR PROTEIN"/>
    <property type="match status" value="1"/>
</dbReference>
<dbReference type="PROSITE" id="PS00588">
    <property type="entry name" value="FLAGELLA_BB_ROD"/>
    <property type="match status" value="1"/>
</dbReference>
<dbReference type="EMBL" id="CDGJ01000003">
    <property type="protein sequence ID" value="CEJ05792.1"/>
    <property type="molecule type" value="Genomic_DNA"/>
</dbReference>
<feature type="domain" description="Flagellar basal-body/hook protein C-terminal" evidence="6">
    <location>
        <begin position="382"/>
        <end position="426"/>
    </location>
</feature>
<dbReference type="GO" id="GO:0071978">
    <property type="term" value="P:bacterial-type flagellum-dependent swarming motility"/>
    <property type="evidence" value="ECO:0007669"/>
    <property type="project" value="TreeGrafter"/>
</dbReference>
<gene>
    <name evidence="9" type="ORF">DEACI_0212</name>
    <name evidence="8" type="ORF">DEACI_3734</name>
</gene>
<dbReference type="GO" id="GO:0009425">
    <property type="term" value="C:bacterial-type flagellum basal body"/>
    <property type="evidence" value="ECO:0007669"/>
    <property type="project" value="UniProtKB-SubCell"/>
</dbReference>
<dbReference type="AlphaFoldDB" id="A0A8S0X137"/>
<dbReference type="Pfam" id="PF00460">
    <property type="entry name" value="Flg_bb_rod"/>
    <property type="match status" value="1"/>
</dbReference>
<protein>
    <recommendedName>
        <fullName evidence="4">Flagellar hook protein FlgE</fullName>
    </recommendedName>
</protein>
<evidence type="ECO:0000256" key="1">
    <source>
        <dbReference type="ARBA" id="ARBA00004117"/>
    </source>
</evidence>
<evidence type="ECO:0000259" key="6">
    <source>
        <dbReference type="Pfam" id="PF06429"/>
    </source>
</evidence>
<feature type="domain" description="Flagellar basal body rod protein N-terminal" evidence="5">
    <location>
        <begin position="5"/>
        <end position="35"/>
    </location>
</feature>
<evidence type="ECO:0000313" key="8">
    <source>
        <dbReference type="EMBL" id="CAA7602911.1"/>
    </source>
</evidence>
<evidence type="ECO:0000256" key="4">
    <source>
        <dbReference type="RuleBase" id="RU362116"/>
    </source>
</evidence>
<dbReference type="Proteomes" id="UP001071230">
    <property type="component" value="Unassembled WGS sequence"/>
</dbReference>
<dbReference type="NCBIfam" id="TIGR03506">
    <property type="entry name" value="FlgEFG_subfam"/>
    <property type="match status" value="1"/>
</dbReference>
<keyword evidence="8" id="KW-0969">Cilium</keyword>
<proteinExistence type="inferred from homology"/>
<sequence>MMRSLYSAVSGLKAHQIMMDTIGNNIANVNTPGFKGSRVTFATMLSQTLKGAAAPTATPVSLGGSNAAQVGLGTQIGAIDQIMSQGSAENTGKWSDLMVQGEGFFVLNDAGKTVYTRAGNFGTDSNGDLVDNATGAYVLGVPSETPVTLDGTGSGWSTNGAGQPVYTDSALVGQPDITLKNGAGPLANGTDYNFDPSTGTVTFISGVPSSTNKYTVAPGLTIGSTDPVNWTNDANGNFVYQSPSLVGAPGINIKDATTGTVLQPAASVAAIDANHPYYFDPATGTINLGNVAAPADPWSITTPGVIRIPPNTYTSLNVDLNGNVTGTDSSGTMVNLGQVDLATFPNPAGLKNIGDNYYIPSNNSGAAAAGPANSGNAGSIISGELEMSNVDLGQEMTNMIVAQRGFEANSRVITVSDSFLQTLVDLKRQ</sequence>
<dbReference type="Proteomes" id="UP000836597">
    <property type="component" value="Chromosome"/>
</dbReference>
<comment type="subcellular location">
    <subcellularLocation>
        <location evidence="1 4">Bacterial flagellum basal body</location>
    </subcellularLocation>
</comment>
<evidence type="ECO:0000313" key="9">
    <source>
        <dbReference type="EMBL" id="CEJ05792.1"/>
    </source>
</evidence>
<dbReference type="KEGG" id="aacx:DEACI_3734"/>
<evidence type="ECO:0000256" key="3">
    <source>
        <dbReference type="ARBA" id="ARBA00023143"/>
    </source>
</evidence>
<dbReference type="EMBL" id="LR746496">
    <property type="protein sequence ID" value="CAA7602911.1"/>
    <property type="molecule type" value="Genomic_DNA"/>
</dbReference>
<evidence type="ECO:0000313" key="10">
    <source>
        <dbReference type="Proteomes" id="UP001071230"/>
    </source>
</evidence>
<dbReference type="Pfam" id="PF06429">
    <property type="entry name" value="Flg_bbr_C"/>
    <property type="match status" value="1"/>
</dbReference>
<evidence type="ECO:0000256" key="2">
    <source>
        <dbReference type="ARBA" id="ARBA00009677"/>
    </source>
</evidence>
<dbReference type="Pfam" id="PF22692">
    <property type="entry name" value="LlgE_F_G_D1"/>
    <property type="match status" value="1"/>
</dbReference>
<dbReference type="InterPro" id="IPR001444">
    <property type="entry name" value="Flag_bb_rod_N"/>
</dbReference>
<keyword evidence="8" id="KW-0966">Cell projection</keyword>
<keyword evidence="10" id="KW-1185">Reference proteome</keyword>
<dbReference type="InterPro" id="IPR053967">
    <property type="entry name" value="LlgE_F_G-like_D1"/>
</dbReference>
<keyword evidence="8" id="KW-0282">Flagellum</keyword>
<dbReference type="InterPro" id="IPR037925">
    <property type="entry name" value="FlgE/F/G-like"/>
</dbReference>
<comment type="function">
    <text evidence="4">A flexible structure which links the flagellar filament to the drive apparatus in the basal body.</text>
</comment>
<evidence type="ECO:0000259" key="5">
    <source>
        <dbReference type="Pfam" id="PF00460"/>
    </source>
</evidence>
<accession>A0A8S0X137</accession>
<reference evidence="9" key="1">
    <citation type="submission" date="2014-11" db="EMBL/GenBank/DDBJ databases">
        <authorList>
            <person name="Hornung B.V."/>
        </authorList>
    </citation>
    <scope>NUCLEOTIDE SEQUENCE</scope>
    <source>
        <strain evidence="9">INE</strain>
    </source>
</reference>
<dbReference type="GO" id="GO:0005829">
    <property type="term" value="C:cytosol"/>
    <property type="evidence" value="ECO:0007669"/>
    <property type="project" value="TreeGrafter"/>
</dbReference>
<feature type="domain" description="Flagellar hook protein FlgE/F/G-like D1" evidence="7">
    <location>
        <begin position="98"/>
        <end position="146"/>
    </location>
</feature>
<dbReference type="InterPro" id="IPR010930">
    <property type="entry name" value="Flg_bb/hook_C_dom"/>
</dbReference>
<dbReference type="SUPFAM" id="SSF117143">
    <property type="entry name" value="Flagellar hook protein flgE"/>
    <property type="match status" value="1"/>
</dbReference>
<name>A0A8S0X137_9FIRM</name>
<evidence type="ECO:0000259" key="7">
    <source>
        <dbReference type="Pfam" id="PF22692"/>
    </source>
</evidence>
<dbReference type="InterPro" id="IPR019776">
    <property type="entry name" value="Flagellar_basal_body_rod_CS"/>
</dbReference>
<keyword evidence="3 4" id="KW-0975">Bacterial flagellum</keyword>
<organism evidence="8">
    <name type="scientific">Acididesulfobacillus acetoxydans</name>
    <dbReference type="NCBI Taxonomy" id="1561005"/>
    <lineage>
        <taxon>Bacteria</taxon>
        <taxon>Bacillati</taxon>
        <taxon>Bacillota</taxon>
        <taxon>Clostridia</taxon>
        <taxon>Eubacteriales</taxon>
        <taxon>Peptococcaceae</taxon>
        <taxon>Acididesulfobacillus</taxon>
    </lineage>
</organism>
<dbReference type="InterPro" id="IPR020013">
    <property type="entry name" value="Flagellar_FlgE/F/G"/>
</dbReference>
<reference evidence="8" key="2">
    <citation type="submission" date="2020-01" db="EMBL/GenBank/DDBJ databases">
        <authorList>
            <person name="Hornung B."/>
        </authorList>
    </citation>
    <scope>NUCLEOTIDE SEQUENCE</scope>
    <source>
        <strain evidence="8">PacBioINE</strain>
    </source>
</reference>
<dbReference type="GO" id="GO:0009424">
    <property type="term" value="C:bacterial-type flagellum hook"/>
    <property type="evidence" value="ECO:0007669"/>
    <property type="project" value="TreeGrafter"/>
</dbReference>
<comment type="similarity">
    <text evidence="2 4">Belongs to the flagella basal body rod proteins family.</text>
</comment>
<dbReference type="PANTHER" id="PTHR30435:SF1">
    <property type="entry name" value="FLAGELLAR HOOK PROTEIN FLGE"/>
    <property type="match status" value="1"/>
</dbReference>